<dbReference type="PANTHER" id="PTHR11477">
    <property type="entry name" value="TRANSCRIPTION FACTOR S-II ZINC FINGER DOMAIN-CONTAINING PROTEIN"/>
    <property type="match status" value="1"/>
</dbReference>
<feature type="compositionally biased region" description="Basic and acidic residues" evidence="5">
    <location>
        <begin position="1506"/>
        <end position="1530"/>
    </location>
</feature>
<dbReference type="InterPro" id="IPR019786">
    <property type="entry name" value="Zinc_finger_PHD-type_CS"/>
</dbReference>
<evidence type="ECO:0000256" key="3">
    <source>
        <dbReference type="ARBA" id="ARBA00022833"/>
    </source>
</evidence>
<feature type="compositionally biased region" description="Polar residues" evidence="5">
    <location>
        <begin position="482"/>
        <end position="491"/>
    </location>
</feature>
<feature type="domain" description="PHD-type" evidence="6">
    <location>
        <begin position="638"/>
        <end position="693"/>
    </location>
</feature>
<dbReference type="Pfam" id="PF07744">
    <property type="entry name" value="SPOC"/>
    <property type="match status" value="1"/>
</dbReference>
<dbReference type="PROSITE" id="PS50016">
    <property type="entry name" value="ZF_PHD_2"/>
    <property type="match status" value="1"/>
</dbReference>
<feature type="region of interest" description="Disordered" evidence="5">
    <location>
        <begin position="1408"/>
        <end position="1442"/>
    </location>
</feature>
<dbReference type="CDD" id="cd15638">
    <property type="entry name" value="PHD_PHF3"/>
    <property type="match status" value="1"/>
</dbReference>
<feature type="domain" description="TFIIS central" evidence="7">
    <location>
        <begin position="860"/>
        <end position="979"/>
    </location>
</feature>
<proteinExistence type="predicted"/>
<dbReference type="InterPro" id="IPR001965">
    <property type="entry name" value="Znf_PHD"/>
</dbReference>
<feature type="compositionally biased region" description="Low complexity" evidence="5">
    <location>
        <begin position="1548"/>
        <end position="1576"/>
    </location>
</feature>
<dbReference type="InterPro" id="IPR012921">
    <property type="entry name" value="SPOC_C"/>
</dbReference>
<feature type="region of interest" description="Disordered" evidence="5">
    <location>
        <begin position="1076"/>
        <end position="1128"/>
    </location>
</feature>
<feature type="compositionally biased region" description="Basic and acidic residues" evidence="5">
    <location>
        <begin position="972"/>
        <end position="1004"/>
    </location>
</feature>
<dbReference type="PROSITE" id="PS01359">
    <property type="entry name" value="ZF_PHD_1"/>
    <property type="match status" value="1"/>
</dbReference>
<name>W5NK98_LEPOC</name>
<dbReference type="GO" id="GO:0006351">
    <property type="term" value="P:DNA-templated transcription"/>
    <property type="evidence" value="ECO:0007669"/>
    <property type="project" value="InterPro"/>
</dbReference>
<dbReference type="STRING" id="7918.ENSLOCP00000021057"/>
<organism evidence="8 9">
    <name type="scientific">Lepisosteus oculatus</name>
    <name type="common">Spotted gar</name>
    <dbReference type="NCBI Taxonomy" id="7918"/>
    <lineage>
        <taxon>Eukaryota</taxon>
        <taxon>Metazoa</taxon>
        <taxon>Chordata</taxon>
        <taxon>Craniata</taxon>
        <taxon>Vertebrata</taxon>
        <taxon>Euteleostomi</taxon>
        <taxon>Actinopterygii</taxon>
        <taxon>Neopterygii</taxon>
        <taxon>Holostei</taxon>
        <taxon>Semionotiformes</taxon>
        <taxon>Lepisosteidae</taxon>
        <taxon>Lepisosteus</taxon>
    </lineage>
</organism>
<evidence type="ECO:0000259" key="7">
    <source>
        <dbReference type="PROSITE" id="PS51321"/>
    </source>
</evidence>
<feature type="region of interest" description="Disordered" evidence="5">
    <location>
        <begin position="458"/>
        <end position="556"/>
    </location>
</feature>
<dbReference type="SMART" id="SM00249">
    <property type="entry name" value="PHD"/>
    <property type="match status" value="1"/>
</dbReference>
<dbReference type="FunCoup" id="W5NK98">
    <property type="interactions" value="1241"/>
</dbReference>
<dbReference type="PANTHER" id="PTHR11477:SF10">
    <property type="entry name" value="PHD FINGER PROTEIN 3"/>
    <property type="match status" value="1"/>
</dbReference>
<feature type="compositionally biased region" description="Acidic residues" evidence="5">
    <location>
        <begin position="1019"/>
        <end position="1029"/>
    </location>
</feature>
<feature type="compositionally biased region" description="Polar residues" evidence="5">
    <location>
        <begin position="1421"/>
        <end position="1437"/>
    </location>
</feature>
<evidence type="ECO:0000256" key="5">
    <source>
        <dbReference type="SAM" id="MobiDB-lite"/>
    </source>
</evidence>
<accession>W5NK98</accession>
<feature type="compositionally biased region" description="Acidic residues" evidence="5">
    <location>
        <begin position="1314"/>
        <end position="1324"/>
    </location>
</feature>
<dbReference type="EMBL" id="AHAT01001808">
    <property type="status" value="NOT_ANNOTATED_CDS"/>
    <property type="molecule type" value="Genomic_DNA"/>
</dbReference>
<dbReference type="InterPro" id="IPR013083">
    <property type="entry name" value="Znf_RING/FYVE/PHD"/>
</dbReference>
<dbReference type="Ensembl" id="ENSLOCT00000021093.1">
    <property type="protein sequence ID" value="ENSLOCP00000021057.1"/>
    <property type="gene ID" value="ENSLOCG00000017027.1"/>
</dbReference>
<dbReference type="OMA" id="RQPERCQ"/>
<dbReference type="EMBL" id="AHAT01001809">
    <property type="status" value="NOT_ANNOTATED_CDS"/>
    <property type="molecule type" value="Genomic_DNA"/>
</dbReference>
<dbReference type="eggNOG" id="KOG1634">
    <property type="taxonomic scope" value="Eukaryota"/>
</dbReference>
<dbReference type="InterPro" id="IPR036575">
    <property type="entry name" value="TFIIS_cen_dom_sf"/>
</dbReference>
<evidence type="ECO:0000256" key="1">
    <source>
        <dbReference type="ARBA" id="ARBA00022723"/>
    </source>
</evidence>
<feature type="region of interest" description="Disordered" evidence="5">
    <location>
        <begin position="1338"/>
        <end position="1357"/>
    </location>
</feature>
<dbReference type="Bgee" id="ENSLOCG00000017027">
    <property type="expression patterns" value="Expressed in testis and 13 other cell types or tissues"/>
</dbReference>
<dbReference type="InterPro" id="IPR003618">
    <property type="entry name" value="TFIIS_cen_dom"/>
</dbReference>
<sequence>MDIVDTFNHLIPSDQLDDTLLLGPNLDSEVSDEFGTGHNLLEDSLKNMLSDKDPMLGSASTQFHLLDNDDANFQIADSTAVGLDMMSEGGIKASGHGATEDDLMLLNKNQRGRAKPALGSPRKSPRLMAQEPVRSLRQSTLARRSGPTDTSAVKKSPAKSGQGRRGGSKQLQEQPQEHAGADMGSEEEKEKAELARCSGSSGEPKLPSSAVATAETSAVTAEGDASSSSETGEPAEPPQDSSAGDTDSAQPLKDAEETLCQITSAESGEQDKPRAAPGCGRESGAGFSAAPENVASEADIGVASELGPCVNPNEVQEGPHVLVSTSKVADWAPRDSGGAKRAETEPKNKDQIAQQRLEASSGRKIQQRRAQDGSEAPHLAEPTKAMGPSAPKSKIGQQPLRKWDQKVAVRRQLKSKQVRSVMEQRKQLLPNVQGERIRPEVVPQKKTRSDFQNFLGLKRKQSLTAGKGKADELKRNFPPKIQKTQHNQDVKTGNVHIPGPQKPAPLFSKSSKSPEVVRSSTNRASSSRGGQEKPKSQHAGMQAGVGKPFHSQVGLKPQNPHIVVGNISSYVPVDGFDDDDRDKPKVKRAEKGLHRQRRSSRSLSLDEPPLFIPDNAPAVKKEGPEDDSTDSEALWDPSKHCGLCKKPHNNRFMVGCGRCDDWFHGECVGLDLAKAQQMEQEDQEYVCLKCCAEEDRKAQGGEQQRPPEGQLQESRPAARAERQGHTLPLPAPLSAPAGGHPHSELQDAASPPDDRKHRVRIFRKDSVERRQSEQKDVEHKRLHSSLDHKPGQAIGVKQGDSRTHVDTVQKSAGGCLSSEGLQFKLASIRMHEKLDMKKAKVEKVPVTSPTASKKPSVEQIRKNVRDSLKDILVKRLSESDMKVSAERAARVALKTEKELFAFFRDTDSKYKSKYRSLMFNLKDAKNNVLFKRVLKGEITPDHLIRMSPEELASKELAAWRQRENRHTIEMIEKEQREAERRPITKITHKGEIEIENQEPVKEPEAMEVEPEPVPKPAEEPVDVPEEEESEISKDTTSQHKRHLFDLNCKICTGRMAPPVEDASTKVVKVATTVIRRQSSAEGETPVETTTSAQPDTLAFGDLEENKSLTSRVSFSSEGRSEAPSSGEDEATFLSRLESLWKGFINMPSVAKFVTKAYPVSGILDHLTEDLPDSIQVGGRISPQTVWDYVEKIRASGTKEVCLIRFSPGTEEDEISYTLLYAYFSSRKRYGVVANNMKQVKDMYLIPLGSSEKIPHHLVPFDGPGLEAKRPNLLLGLIIRQRVKRDFGVVLPVDVSESSSSRFLPEKRTKVDLPNESEDGPDEQNDFFNPLKVVAPKHLGKAQQSGQDEAEDEKQQHEEAPIVVESNVQEPPKPLRFLPGVLVGWDNQPSTLDLASKPLPMDIIQSLLGTTEKAPEKETTGDGVSSENIASKNPSSNGPKLDRFIVKKKEAKIVTIEQQSNPNDKCTANDSSGVEPSSGPSPVSLKDKPPDVSTEAFLANLPTAQAGKEEDTLSENKVENKVFAQKEELHKAQLKSEGSSATEKIGNISSVSPAVSSASAEEQQPTVSKSSVFSGSVKDPRQTVGRILKSSPAPYLSQKQSFNDDDGHRNAQEKEAENVHSGSIGNPIPREHTPVFNVPVLNTDIQCSSARAVGTPQGYSYQQALTRQEEVQNISTAPSFAKGADLNMPVQGHPQGPPVGVFPQGGPAPPPSSFPPLHASGPEFQYHSIPAPGFPGQNNSVPQFQPQLQPMPPNFSFPRAAPPMFHQPEPEGPSHGASWPGAGPPLPGFPPRHLLPGPAPPYEPPRYVGSGKPLPSKEDKGPERRYSDHWDRQPHYSDDAYKRDHGSQQGRQRFYSESHHERKGREHERDRGKHWEHHSEQGGHRERSHSREEKSREHHRSHEERHRDRHPSHGAEHGRAERHRDRQQSGERGGRHDADREKNRERDRHKKDYECEKGVKSPK</sequence>
<dbReference type="GO" id="GO:0006357">
    <property type="term" value="P:regulation of transcription by RNA polymerase II"/>
    <property type="evidence" value="ECO:0000318"/>
    <property type="project" value="GO_Central"/>
</dbReference>
<dbReference type="Pfam" id="PF07500">
    <property type="entry name" value="TFIIS_M"/>
    <property type="match status" value="1"/>
</dbReference>
<keyword evidence="9" id="KW-1185">Reference proteome</keyword>
<keyword evidence="1" id="KW-0479">Metal-binding</keyword>
<feature type="compositionally biased region" description="Polar residues" evidence="5">
    <location>
        <begin position="1076"/>
        <end position="1094"/>
    </location>
</feature>
<dbReference type="Proteomes" id="UP000018468">
    <property type="component" value="Linkage group LG16"/>
</dbReference>
<reference evidence="8" key="3">
    <citation type="submission" date="2025-09" db="UniProtKB">
        <authorList>
            <consortium name="Ensembl"/>
        </authorList>
    </citation>
    <scope>IDENTIFICATION</scope>
</reference>
<dbReference type="GO" id="GO:0005634">
    <property type="term" value="C:nucleus"/>
    <property type="evidence" value="ECO:0000318"/>
    <property type="project" value="GO_Central"/>
</dbReference>
<evidence type="ECO:0000313" key="9">
    <source>
        <dbReference type="Proteomes" id="UP000018468"/>
    </source>
</evidence>
<evidence type="ECO:0000313" key="8">
    <source>
        <dbReference type="Ensembl" id="ENSLOCP00000021057.1"/>
    </source>
</evidence>
<feature type="region of interest" description="Disordered" evidence="5">
    <location>
        <begin position="1303"/>
        <end position="1327"/>
    </location>
</feature>
<dbReference type="InterPro" id="IPR019787">
    <property type="entry name" value="Znf_PHD-finger"/>
</dbReference>
<dbReference type="GeneTree" id="ENSGT00940000155080"/>
<feature type="compositionally biased region" description="Basic and acidic residues" evidence="5">
    <location>
        <begin position="1853"/>
        <end position="1962"/>
    </location>
</feature>
<feature type="compositionally biased region" description="Basic and acidic residues" evidence="5">
    <location>
        <begin position="1604"/>
        <end position="1617"/>
    </location>
</feature>
<dbReference type="Gene3D" id="3.30.40.10">
    <property type="entry name" value="Zinc/RING finger domain, C3HC4 (zinc finger)"/>
    <property type="match status" value="1"/>
</dbReference>
<dbReference type="Gene3D" id="1.10.472.30">
    <property type="entry name" value="Transcription elongation factor S-II, central domain"/>
    <property type="match status" value="1"/>
</dbReference>
<dbReference type="InterPro" id="IPR011011">
    <property type="entry name" value="Znf_FYVE_PHD"/>
</dbReference>
<feature type="compositionally biased region" description="Basic and acidic residues" evidence="5">
    <location>
        <begin position="1814"/>
        <end position="1845"/>
    </location>
</feature>
<dbReference type="SUPFAM" id="SSF46942">
    <property type="entry name" value="Elongation factor TFIIS domain 2"/>
    <property type="match status" value="1"/>
</dbReference>
<feature type="compositionally biased region" description="Polar residues" evidence="5">
    <location>
        <begin position="136"/>
        <end position="153"/>
    </location>
</feature>
<evidence type="ECO:0000256" key="2">
    <source>
        <dbReference type="ARBA" id="ARBA00022771"/>
    </source>
</evidence>
<feature type="compositionally biased region" description="Basic and acidic residues" evidence="5">
    <location>
        <begin position="337"/>
        <end position="350"/>
    </location>
</feature>
<feature type="compositionally biased region" description="Basic and acidic residues" evidence="5">
    <location>
        <begin position="752"/>
        <end position="790"/>
    </location>
</feature>
<dbReference type="InParanoid" id="W5NK98"/>
<dbReference type="CDD" id="cd21548">
    <property type="entry name" value="SPOC_PHF3"/>
    <property type="match status" value="1"/>
</dbReference>
<feature type="region of interest" description="Disordered" evidence="5">
    <location>
        <begin position="698"/>
        <end position="806"/>
    </location>
</feature>
<feature type="region of interest" description="Disordered" evidence="5">
    <location>
        <begin position="1454"/>
        <end position="1630"/>
    </location>
</feature>
<dbReference type="SUPFAM" id="SSF57903">
    <property type="entry name" value="FYVE/PHD zinc finger"/>
    <property type="match status" value="1"/>
</dbReference>
<feature type="compositionally biased region" description="Low complexity" evidence="5">
    <location>
        <begin position="1470"/>
        <end position="1483"/>
    </location>
</feature>
<feature type="region of interest" description="Disordered" evidence="5">
    <location>
        <begin position="111"/>
        <end position="292"/>
    </location>
</feature>
<feature type="compositionally biased region" description="Basic and acidic residues" evidence="5">
    <location>
        <begin position="175"/>
        <end position="194"/>
    </location>
</feature>
<dbReference type="SMART" id="SM00510">
    <property type="entry name" value="TFS2M"/>
    <property type="match status" value="1"/>
</dbReference>
<feature type="compositionally biased region" description="Basic and acidic residues" evidence="5">
    <location>
        <begin position="1303"/>
        <end position="1312"/>
    </location>
</feature>
<evidence type="ECO:0000256" key="4">
    <source>
        <dbReference type="PROSITE-ProRule" id="PRU00146"/>
    </source>
</evidence>
<dbReference type="Pfam" id="PF00628">
    <property type="entry name" value="PHD"/>
    <property type="match status" value="1"/>
</dbReference>
<keyword evidence="2 4" id="KW-0863">Zinc-finger</keyword>
<feature type="compositionally biased region" description="Polar residues" evidence="5">
    <location>
        <begin position="1107"/>
        <end position="1117"/>
    </location>
</feature>
<feature type="region of interest" description="Disordered" evidence="5">
    <location>
        <begin position="572"/>
        <end position="633"/>
    </location>
</feature>
<feature type="compositionally biased region" description="Polar residues" evidence="5">
    <location>
        <begin position="239"/>
        <end position="249"/>
    </location>
</feature>
<dbReference type="PROSITE" id="PS51321">
    <property type="entry name" value="TFIIS_CENTRAL"/>
    <property type="match status" value="1"/>
</dbReference>
<feature type="region of interest" description="Disordered" evidence="5">
    <location>
        <begin position="972"/>
        <end position="1039"/>
    </location>
</feature>
<feature type="compositionally biased region" description="Polar residues" evidence="5">
    <location>
        <begin position="508"/>
        <end position="529"/>
    </location>
</feature>
<dbReference type="GO" id="GO:0008270">
    <property type="term" value="F:zinc ion binding"/>
    <property type="evidence" value="ECO:0007669"/>
    <property type="project" value="UniProtKB-KW"/>
</dbReference>
<keyword evidence="3" id="KW-0862">Zinc</keyword>
<protein>
    <submittedName>
        <fullName evidence="8">PHD finger protein 3</fullName>
    </submittedName>
</protein>
<feature type="compositionally biased region" description="Basic and acidic residues" evidence="5">
    <location>
        <begin position="581"/>
        <end position="593"/>
    </location>
</feature>
<reference evidence="8" key="2">
    <citation type="submission" date="2025-08" db="UniProtKB">
        <authorList>
            <consortium name="Ensembl"/>
        </authorList>
    </citation>
    <scope>IDENTIFICATION</scope>
</reference>
<feature type="region of interest" description="Disordered" evidence="5">
    <location>
        <begin position="1707"/>
        <end position="1962"/>
    </location>
</feature>
<evidence type="ECO:0000259" key="6">
    <source>
        <dbReference type="PROSITE" id="PS50016"/>
    </source>
</evidence>
<feature type="compositionally biased region" description="Low complexity" evidence="5">
    <location>
        <begin position="700"/>
        <end position="713"/>
    </location>
</feature>
<feature type="compositionally biased region" description="Polar residues" evidence="5">
    <location>
        <begin position="1455"/>
        <end position="1469"/>
    </location>
</feature>
<reference evidence="9" key="1">
    <citation type="submission" date="2011-12" db="EMBL/GenBank/DDBJ databases">
        <title>The Draft Genome of Lepisosteus oculatus.</title>
        <authorList>
            <consortium name="The Broad Institute Genome Assembly &amp; Analysis Group"/>
            <consortium name="Computational R&amp;D Group"/>
            <consortium name="and Sequencing Platform"/>
            <person name="Di Palma F."/>
            <person name="Alfoldi J."/>
            <person name="Johnson J."/>
            <person name="Berlin A."/>
            <person name="Gnerre S."/>
            <person name="Jaffe D."/>
            <person name="MacCallum I."/>
            <person name="Young S."/>
            <person name="Walker B.J."/>
            <person name="Lander E.S."/>
            <person name="Lindblad-Toh K."/>
        </authorList>
    </citation>
    <scope>NUCLEOTIDE SEQUENCE [LARGE SCALE GENOMIC DNA]</scope>
</reference>
<feature type="compositionally biased region" description="Low complexity" evidence="5">
    <location>
        <begin position="208"/>
        <end position="222"/>
    </location>
</feature>
<feature type="region of interest" description="Disordered" evidence="5">
    <location>
        <begin position="305"/>
        <end position="404"/>
    </location>
</feature>